<dbReference type="SUPFAM" id="SSF54637">
    <property type="entry name" value="Thioesterase/thiol ester dehydrase-isomerase"/>
    <property type="match status" value="1"/>
</dbReference>
<dbReference type="PANTHER" id="PTHR43841">
    <property type="entry name" value="3-HYDROXYACYL-THIOESTER DEHYDRATASE HTDX-RELATED"/>
    <property type="match status" value="1"/>
</dbReference>
<reference evidence="2 3" key="1">
    <citation type="submission" date="2018-10" db="EMBL/GenBank/DDBJ databases">
        <title>Oceanobacillus sp. YLB-02 draft genome.</title>
        <authorList>
            <person name="Yu L."/>
        </authorList>
    </citation>
    <scope>NUCLEOTIDE SEQUENCE [LARGE SCALE GENOMIC DNA]</scope>
    <source>
        <strain evidence="2 3">YLB-02</strain>
    </source>
</reference>
<accession>A0A498D8J5</accession>
<dbReference type="Pfam" id="PF01575">
    <property type="entry name" value="MaoC_dehydratas"/>
    <property type="match status" value="1"/>
</dbReference>
<evidence type="ECO:0000313" key="3">
    <source>
        <dbReference type="Proteomes" id="UP000270219"/>
    </source>
</evidence>
<gene>
    <name evidence="2" type="ORF">D8M04_06610</name>
</gene>
<dbReference type="InterPro" id="IPR002539">
    <property type="entry name" value="MaoC-like_dom"/>
</dbReference>
<dbReference type="OrthoDB" id="9801625at2"/>
<dbReference type="Gene3D" id="3.10.129.10">
    <property type="entry name" value="Hotdog Thioesterase"/>
    <property type="match status" value="1"/>
</dbReference>
<dbReference type="InterPro" id="IPR029069">
    <property type="entry name" value="HotDog_dom_sf"/>
</dbReference>
<comment type="caution">
    <text evidence="2">The sequence shown here is derived from an EMBL/GenBank/DDBJ whole genome shotgun (WGS) entry which is preliminary data.</text>
</comment>
<dbReference type="EMBL" id="RCHR01000002">
    <property type="protein sequence ID" value="RLL46866.1"/>
    <property type="molecule type" value="Genomic_DNA"/>
</dbReference>
<feature type="domain" description="MaoC-like" evidence="1">
    <location>
        <begin position="15"/>
        <end position="111"/>
    </location>
</feature>
<evidence type="ECO:0000313" key="2">
    <source>
        <dbReference type="EMBL" id="RLL46866.1"/>
    </source>
</evidence>
<sequence length="136" mass="14953">MYFDEFNVGDSFPVLKKEKITRVQLVKYAGASGDFNPLHTVEEVGEQAGTGIVAHGMLIMGMAAEGITNWIPRKQIKNFKVRFKKMTRPGESIHISGKVLEKRESNTIVGEVLACNTDGEVKLAGTFEAIIPSRDA</sequence>
<dbReference type="AlphaFoldDB" id="A0A498D8J5"/>
<dbReference type="PANTHER" id="PTHR43841:SF3">
    <property type="entry name" value="(3R)-HYDROXYACYL-ACP DEHYDRATASE SUBUNIT HADB"/>
    <property type="match status" value="1"/>
</dbReference>
<evidence type="ECO:0000259" key="1">
    <source>
        <dbReference type="Pfam" id="PF01575"/>
    </source>
</evidence>
<dbReference type="RefSeq" id="WP_121522117.1">
    <property type="nucleotide sequence ID" value="NZ_RCHR01000002.1"/>
</dbReference>
<dbReference type="Proteomes" id="UP000270219">
    <property type="component" value="Unassembled WGS sequence"/>
</dbReference>
<protein>
    <submittedName>
        <fullName evidence="2">3-hydroxyacyl-ACP dehydratase</fullName>
    </submittedName>
</protein>
<proteinExistence type="predicted"/>
<keyword evidence="3" id="KW-1185">Reference proteome</keyword>
<organism evidence="2 3">
    <name type="scientific">Oceanobacillus piezotolerans</name>
    <dbReference type="NCBI Taxonomy" id="2448030"/>
    <lineage>
        <taxon>Bacteria</taxon>
        <taxon>Bacillati</taxon>
        <taxon>Bacillota</taxon>
        <taxon>Bacilli</taxon>
        <taxon>Bacillales</taxon>
        <taxon>Bacillaceae</taxon>
        <taxon>Oceanobacillus</taxon>
    </lineage>
</organism>
<name>A0A498D8J5_9BACI</name>